<feature type="domain" description="DUF7768" evidence="1">
    <location>
        <begin position="30"/>
        <end position="104"/>
    </location>
</feature>
<evidence type="ECO:0000313" key="2">
    <source>
        <dbReference type="EMBL" id="PJA09824.1"/>
    </source>
</evidence>
<protein>
    <recommendedName>
        <fullName evidence="1">DUF7768 domain-containing protein</fullName>
    </recommendedName>
</protein>
<evidence type="ECO:0000313" key="3">
    <source>
        <dbReference type="Proteomes" id="UP000228743"/>
    </source>
</evidence>
<sequence>MSFSHEALNLTNDKNLVYTAMSKHLFYYRMHISKYVIEQHGVPLNPFMIFDCFLLDSVNRDLVREGNNNLVKRADEIWVFGPVSNGVLAEIKIGASLKKLIRYFKIEKSNKITPISVQEVEMEDEVRSLNRNYPWINLG</sequence>
<comment type="caution">
    <text evidence="2">The sequence shown here is derived from an EMBL/GenBank/DDBJ whole genome shotgun (WGS) entry which is preliminary data.</text>
</comment>
<reference evidence="3" key="1">
    <citation type="submission" date="2017-09" db="EMBL/GenBank/DDBJ databases">
        <title>Depth-based differentiation of microbial function through sediment-hosted aquifers and enrichment of novel symbionts in the deep terrestrial subsurface.</title>
        <authorList>
            <person name="Probst A.J."/>
            <person name="Ladd B."/>
            <person name="Jarett J.K."/>
            <person name="Geller-Mcgrath D.E."/>
            <person name="Sieber C.M.K."/>
            <person name="Emerson J.B."/>
            <person name="Anantharaman K."/>
            <person name="Thomas B.C."/>
            <person name="Malmstrom R."/>
            <person name="Stieglmeier M."/>
            <person name="Klingl A."/>
            <person name="Woyke T."/>
            <person name="Ryan C.M."/>
            <person name="Banfield J.F."/>
        </authorList>
    </citation>
    <scope>NUCLEOTIDE SEQUENCE [LARGE SCALE GENOMIC DNA]</scope>
</reference>
<accession>A0A2M7VZ24</accession>
<dbReference type="AlphaFoldDB" id="A0A2M7VZ24"/>
<name>A0A2M7VZ24_9BACT</name>
<proteinExistence type="predicted"/>
<dbReference type="Proteomes" id="UP000228743">
    <property type="component" value="Unassembled WGS sequence"/>
</dbReference>
<evidence type="ECO:0000259" key="1">
    <source>
        <dbReference type="Pfam" id="PF24963"/>
    </source>
</evidence>
<dbReference type="InterPro" id="IPR056670">
    <property type="entry name" value="DUF7768"/>
</dbReference>
<gene>
    <name evidence="2" type="ORF">COX68_01870</name>
</gene>
<organism evidence="2 3">
    <name type="scientific">Candidatus Falkowbacteria bacterium CG_4_10_14_0_2_um_filter_41_15</name>
    <dbReference type="NCBI Taxonomy" id="1974554"/>
    <lineage>
        <taxon>Bacteria</taxon>
        <taxon>Candidatus Falkowiibacteriota</taxon>
    </lineage>
</organism>
<dbReference type="Pfam" id="PF24963">
    <property type="entry name" value="DUF7768"/>
    <property type="match status" value="1"/>
</dbReference>
<dbReference type="EMBL" id="PFPX01000046">
    <property type="protein sequence ID" value="PJA09824.1"/>
    <property type="molecule type" value="Genomic_DNA"/>
</dbReference>